<organism evidence="1 2">
    <name type="scientific">Austropuccinia psidii MF-1</name>
    <dbReference type="NCBI Taxonomy" id="1389203"/>
    <lineage>
        <taxon>Eukaryota</taxon>
        <taxon>Fungi</taxon>
        <taxon>Dikarya</taxon>
        <taxon>Basidiomycota</taxon>
        <taxon>Pucciniomycotina</taxon>
        <taxon>Pucciniomycetes</taxon>
        <taxon>Pucciniales</taxon>
        <taxon>Sphaerophragmiaceae</taxon>
        <taxon>Austropuccinia</taxon>
    </lineage>
</organism>
<sequence length="426" mass="47824">MLGNESEEEDVNDILLGRGVGGGLMTTNEMQLFCQLMVDVVLPTGAVKLHLNLGKASNGRLKASQWLSLFTLIIPLIIPEMYIEPKERINVNSNRGRFLENTGDLIQCTRIACAPMIREGHAGRFHNAYNRYNKSSRILFNNPKIKPNHHYALHVPEQMQTWGPLMGVSEFAGERMIGMLQKIPTNQNIGESHNAISGFLIGLTKKKCCVALGEMHGTIMQRAHESQKLLANHARVRKILEECSKKVIKNKNMILVNGVVYAAMLNMLKSQGVQVCNLGHFPHPLGHWVLSQFSNAVRVVEIPKLRQNVSVLAPNNIVIYKDKNSWRHGLVLAIYDFIGPSKKQLTGIYINLLISQYQRPQYPPGHIGYYLELFGVAVVLKHPLTKLMVSPNDIIFLAAYQPLENEIFRVPSDGLILCPYNHDSAI</sequence>
<dbReference type="AlphaFoldDB" id="A0A9Q3FB18"/>
<name>A0A9Q3FB18_9BASI</name>
<reference evidence="1" key="1">
    <citation type="submission" date="2021-03" db="EMBL/GenBank/DDBJ databases">
        <title>Draft genome sequence of rust myrtle Austropuccinia psidii MF-1, a brazilian biotype.</title>
        <authorList>
            <person name="Quecine M.C."/>
            <person name="Pachon D.M.R."/>
            <person name="Bonatelli M.L."/>
            <person name="Correr F.H."/>
            <person name="Franceschini L.M."/>
            <person name="Leite T.F."/>
            <person name="Margarido G.R.A."/>
            <person name="Almeida C.A."/>
            <person name="Ferrarezi J.A."/>
            <person name="Labate C.A."/>
        </authorList>
    </citation>
    <scope>NUCLEOTIDE SEQUENCE</scope>
    <source>
        <strain evidence="1">MF-1</strain>
    </source>
</reference>
<dbReference type="OrthoDB" id="2289822at2759"/>
<dbReference type="EMBL" id="AVOT02038696">
    <property type="protein sequence ID" value="MBW0533612.1"/>
    <property type="molecule type" value="Genomic_DNA"/>
</dbReference>
<proteinExistence type="predicted"/>
<accession>A0A9Q3FB18</accession>
<comment type="caution">
    <text evidence="1">The sequence shown here is derived from an EMBL/GenBank/DDBJ whole genome shotgun (WGS) entry which is preliminary data.</text>
</comment>
<protein>
    <submittedName>
        <fullName evidence="1">Uncharacterized protein</fullName>
    </submittedName>
</protein>
<keyword evidence="2" id="KW-1185">Reference proteome</keyword>
<evidence type="ECO:0000313" key="1">
    <source>
        <dbReference type="EMBL" id="MBW0533612.1"/>
    </source>
</evidence>
<evidence type="ECO:0000313" key="2">
    <source>
        <dbReference type="Proteomes" id="UP000765509"/>
    </source>
</evidence>
<dbReference type="Proteomes" id="UP000765509">
    <property type="component" value="Unassembled WGS sequence"/>
</dbReference>
<gene>
    <name evidence="1" type="ORF">O181_073327</name>
</gene>